<evidence type="ECO:0000256" key="3">
    <source>
        <dbReference type="ARBA" id="ARBA00022603"/>
    </source>
</evidence>
<keyword evidence="3" id="KW-0489">Methyltransferase</keyword>
<dbReference type="Pfam" id="PF02384">
    <property type="entry name" value="N6_Mtase"/>
    <property type="match status" value="1"/>
</dbReference>
<dbReference type="PANTHER" id="PTHR42933:SF1">
    <property type="entry name" value="SITE-SPECIFIC DNA-METHYLTRANSFERASE (ADENINE-SPECIFIC)"/>
    <property type="match status" value="1"/>
</dbReference>
<dbReference type="EC" id="2.1.1.72" evidence="2"/>
<accession>A0A9X8T245</accession>
<comment type="catalytic activity">
    <reaction evidence="7">
        <text>a 2'-deoxyadenosine in DNA + S-adenosyl-L-methionine = an N(6)-methyl-2'-deoxyadenosine in DNA + S-adenosyl-L-homocysteine + H(+)</text>
        <dbReference type="Rhea" id="RHEA:15197"/>
        <dbReference type="Rhea" id="RHEA-COMP:12418"/>
        <dbReference type="Rhea" id="RHEA-COMP:12419"/>
        <dbReference type="ChEBI" id="CHEBI:15378"/>
        <dbReference type="ChEBI" id="CHEBI:57856"/>
        <dbReference type="ChEBI" id="CHEBI:59789"/>
        <dbReference type="ChEBI" id="CHEBI:90615"/>
        <dbReference type="ChEBI" id="CHEBI:90616"/>
        <dbReference type="EC" id="2.1.1.72"/>
    </reaction>
</comment>
<proteinExistence type="inferred from homology"/>
<evidence type="ECO:0000256" key="1">
    <source>
        <dbReference type="ARBA" id="ARBA00006594"/>
    </source>
</evidence>
<evidence type="ECO:0000256" key="4">
    <source>
        <dbReference type="ARBA" id="ARBA00022679"/>
    </source>
</evidence>
<dbReference type="EMBL" id="UHFO01000001">
    <property type="protein sequence ID" value="SUN62507.1"/>
    <property type="molecule type" value="Genomic_DNA"/>
</dbReference>
<dbReference type="RefSeq" id="WP_115283573.1">
    <property type="nucleotide sequence ID" value="NZ_UHFO01000001.1"/>
</dbReference>
<name>A0A9X8T245_STREQ</name>
<dbReference type="GO" id="GO:0003677">
    <property type="term" value="F:DNA binding"/>
    <property type="evidence" value="ECO:0007669"/>
    <property type="project" value="InterPro"/>
</dbReference>
<keyword evidence="6" id="KW-0680">Restriction system</keyword>
<dbReference type="InterPro" id="IPR022749">
    <property type="entry name" value="D12N6_MeTrfase_N"/>
</dbReference>
<evidence type="ECO:0000313" key="10">
    <source>
        <dbReference type="EMBL" id="SUN62507.1"/>
    </source>
</evidence>
<feature type="domain" description="DNA methylase adenine-specific" evidence="8">
    <location>
        <begin position="161"/>
        <end position="233"/>
    </location>
</feature>
<sequence length="254" mass="29203">MDKQQLASTIWESANQMRSKIEASEYKDFILGFIFYKYLSDKELRFFNNQGLSQEDIEKINEEDEQYAEYVRNNLGYFIAYENLYSTWLSKGGDFEIANVRDALSAFDRNIDNAYKKVFENIFKTLSSGLSKLGESAAKQTKAARSLLNLIKRIPMDGSQDYDVLGFVYEYLISMFAANAGKKAGEFYTPHEVSVLMSEIIAQELKDRDKIQIYDPTSGFRVIIVIEANSYVNTRSSRLLPKFKTQKINSWCAA</sequence>
<dbReference type="SUPFAM" id="SSF53335">
    <property type="entry name" value="S-adenosyl-L-methionine-dependent methyltransferases"/>
    <property type="match status" value="1"/>
</dbReference>
<dbReference type="Gene3D" id="1.20.1260.30">
    <property type="match status" value="1"/>
</dbReference>
<dbReference type="InterPro" id="IPR038333">
    <property type="entry name" value="T1MK-like_N_sf"/>
</dbReference>
<evidence type="ECO:0000256" key="7">
    <source>
        <dbReference type="ARBA" id="ARBA00047942"/>
    </source>
</evidence>
<dbReference type="InterPro" id="IPR029063">
    <property type="entry name" value="SAM-dependent_MTases_sf"/>
</dbReference>
<keyword evidence="4" id="KW-0808">Transferase</keyword>
<dbReference type="PANTHER" id="PTHR42933">
    <property type="entry name" value="SLR6095 PROTEIN"/>
    <property type="match status" value="1"/>
</dbReference>
<evidence type="ECO:0000313" key="11">
    <source>
        <dbReference type="Proteomes" id="UP000254559"/>
    </source>
</evidence>
<evidence type="ECO:0000256" key="5">
    <source>
        <dbReference type="ARBA" id="ARBA00022691"/>
    </source>
</evidence>
<dbReference type="GO" id="GO:0009007">
    <property type="term" value="F:site-specific DNA-methyltransferase (adenine-specific) activity"/>
    <property type="evidence" value="ECO:0007669"/>
    <property type="project" value="UniProtKB-EC"/>
</dbReference>
<reference evidence="10 11" key="1">
    <citation type="submission" date="2018-06" db="EMBL/GenBank/DDBJ databases">
        <authorList>
            <consortium name="Pathogen Informatics"/>
            <person name="Doyle S."/>
        </authorList>
    </citation>
    <scope>NUCLEOTIDE SEQUENCE [LARGE SCALE GENOMIC DNA]</scope>
    <source>
        <strain evidence="10 11">NCTC11564</strain>
    </source>
</reference>
<dbReference type="Proteomes" id="UP000254559">
    <property type="component" value="Unassembled WGS sequence"/>
</dbReference>
<feature type="domain" description="N6 adenine-specific DNA methyltransferase N-terminal" evidence="9">
    <location>
        <begin position="6"/>
        <end position="123"/>
    </location>
</feature>
<dbReference type="GO" id="GO:0032259">
    <property type="term" value="P:methylation"/>
    <property type="evidence" value="ECO:0007669"/>
    <property type="project" value="UniProtKB-KW"/>
</dbReference>
<evidence type="ECO:0000259" key="9">
    <source>
        <dbReference type="Pfam" id="PF12161"/>
    </source>
</evidence>
<comment type="similarity">
    <text evidence="1">Belongs to the N(4)/N(6)-methyltransferase family.</text>
</comment>
<keyword evidence="5" id="KW-0949">S-adenosyl-L-methionine</keyword>
<protein>
    <recommendedName>
        <fullName evidence="2">site-specific DNA-methyltransferase (adenine-specific)</fullName>
        <ecNumber evidence="2">2.1.1.72</ecNumber>
    </recommendedName>
</protein>
<dbReference type="GO" id="GO:0009307">
    <property type="term" value="P:DNA restriction-modification system"/>
    <property type="evidence" value="ECO:0007669"/>
    <property type="project" value="UniProtKB-KW"/>
</dbReference>
<dbReference type="AlphaFoldDB" id="A0A9X8T245"/>
<dbReference type="InterPro" id="IPR051537">
    <property type="entry name" value="DNA_Adenine_Mtase"/>
</dbReference>
<evidence type="ECO:0000259" key="8">
    <source>
        <dbReference type="Pfam" id="PF02384"/>
    </source>
</evidence>
<dbReference type="Pfam" id="PF12161">
    <property type="entry name" value="HsdM_N"/>
    <property type="match status" value="1"/>
</dbReference>
<gene>
    <name evidence="10" type="ORF">NCTC11564_00530</name>
</gene>
<dbReference type="InterPro" id="IPR003356">
    <property type="entry name" value="DNA_methylase_A-5"/>
</dbReference>
<dbReference type="GO" id="GO:0008170">
    <property type="term" value="F:N-methyltransferase activity"/>
    <property type="evidence" value="ECO:0007669"/>
    <property type="project" value="InterPro"/>
</dbReference>
<organism evidence="10 11">
    <name type="scientific">Streptococcus dysgalactiae subsp. equisimilis</name>
    <name type="common">Streptococcus equisimilis</name>
    <dbReference type="NCBI Taxonomy" id="119602"/>
    <lineage>
        <taxon>Bacteria</taxon>
        <taxon>Bacillati</taxon>
        <taxon>Bacillota</taxon>
        <taxon>Bacilli</taxon>
        <taxon>Lactobacillales</taxon>
        <taxon>Streptococcaceae</taxon>
        <taxon>Streptococcus</taxon>
    </lineage>
</organism>
<comment type="caution">
    <text evidence="10">The sequence shown here is derived from an EMBL/GenBank/DDBJ whole genome shotgun (WGS) entry which is preliminary data.</text>
</comment>
<evidence type="ECO:0000256" key="6">
    <source>
        <dbReference type="ARBA" id="ARBA00022747"/>
    </source>
</evidence>
<evidence type="ECO:0000256" key="2">
    <source>
        <dbReference type="ARBA" id="ARBA00011900"/>
    </source>
</evidence>